<reference evidence="9" key="2">
    <citation type="submission" date="2025-09" db="UniProtKB">
        <authorList>
            <consortium name="Ensembl"/>
        </authorList>
    </citation>
    <scope>IDENTIFICATION</scope>
</reference>
<feature type="compositionally biased region" description="Polar residues" evidence="7">
    <location>
        <begin position="12"/>
        <end position="21"/>
    </location>
</feature>
<evidence type="ECO:0000256" key="6">
    <source>
        <dbReference type="ARBA" id="ARBA00023180"/>
    </source>
</evidence>
<dbReference type="Pfam" id="PF10204">
    <property type="entry name" value="DuoxA"/>
    <property type="match status" value="1"/>
</dbReference>
<keyword evidence="3 8" id="KW-0812">Transmembrane</keyword>
<keyword evidence="10" id="KW-1185">Reference proteome</keyword>
<proteinExistence type="inferred from homology"/>
<evidence type="ECO:0000256" key="1">
    <source>
        <dbReference type="ARBA" id="ARBA00004141"/>
    </source>
</evidence>
<dbReference type="PANTHER" id="PTHR31158">
    <property type="entry name" value="DUAL OXIDASE 2"/>
    <property type="match status" value="1"/>
</dbReference>
<sequence>MECPRSNRPRTSHNVQRSPNTQTADVRFELTFESNTRPIPSHAASCTTLHGHSIELHFLLFVGVNFTGDWEVGLVNATTTYKSFSNSVVEADIGLNVGLQRINITLKGNPVHQINQTINYNEQFLWNFGEDANDYYNEGLKSGLPNPILYISEKFFQHNPCALYTQYRLYGHYASACMWVAFCSWIICNILFSMSVFIYGAYMILVTASFFIFSLLSFYTIKYVPLCDIKFGAESMTPTTEDHFVHLKNPKIFRFGSENISDLTFSDLKIFGNSSHLNDPHTTHVMIEQPTEKSTIKSSNPLFPCGCLSLAL</sequence>
<evidence type="ECO:0000256" key="3">
    <source>
        <dbReference type="ARBA" id="ARBA00022692"/>
    </source>
</evidence>
<feature type="region of interest" description="Disordered" evidence="7">
    <location>
        <begin position="1"/>
        <end position="21"/>
    </location>
</feature>
<dbReference type="AlphaFoldDB" id="A0A8C5M284"/>
<dbReference type="GeneTree" id="ENSGT00390000008240"/>
<dbReference type="OrthoDB" id="10042652at2759"/>
<evidence type="ECO:0000313" key="10">
    <source>
        <dbReference type="Proteomes" id="UP000694569"/>
    </source>
</evidence>
<keyword evidence="5 8" id="KW-0472">Membrane</keyword>
<evidence type="ECO:0000256" key="8">
    <source>
        <dbReference type="SAM" id="Phobius"/>
    </source>
</evidence>
<name>A0A8C5M284_9ANUR</name>
<reference evidence="9" key="1">
    <citation type="submission" date="2025-08" db="UniProtKB">
        <authorList>
            <consortium name="Ensembl"/>
        </authorList>
    </citation>
    <scope>IDENTIFICATION</scope>
</reference>
<dbReference type="InterPro" id="IPR018469">
    <property type="entry name" value="Dual_oxidase_maturation_fac"/>
</dbReference>
<evidence type="ECO:0000256" key="7">
    <source>
        <dbReference type="SAM" id="MobiDB-lite"/>
    </source>
</evidence>
<accession>A0A8C5M284</accession>
<feature type="transmembrane region" description="Helical" evidence="8">
    <location>
        <begin position="198"/>
        <end position="221"/>
    </location>
</feature>
<dbReference type="Ensembl" id="ENSLLET00000007022.1">
    <property type="protein sequence ID" value="ENSLLEP00000006746.1"/>
    <property type="gene ID" value="ENSLLEG00000004237.1"/>
</dbReference>
<dbReference type="PANTHER" id="PTHR31158:SF11">
    <property type="entry name" value="DUAL OXIDASE MATURATION FACTOR 1"/>
    <property type="match status" value="1"/>
</dbReference>
<keyword evidence="6" id="KW-0325">Glycoprotein</keyword>
<protein>
    <submittedName>
        <fullName evidence="9">Uncharacterized protein</fullName>
    </submittedName>
</protein>
<evidence type="ECO:0000256" key="4">
    <source>
        <dbReference type="ARBA" id="ARBA00022989"/>
    </source>
</evidence>
<evidence type="ECO:0000256" key="5">
    <source>
        <dbReference type="ARBA" id="ARBA00023136"/>
    </source>
</evidence>
<dbReference type="GO" id="GO:0015031">
    <property type="term" value="P:protein transport"/>
    <property type="evidence" value="ECO:0007669"/>
    <property type="project" value="InterPro"/>
</dbReference>
<comment type="subcellular location">
    <subcellularLocation>
        <location evidence="1">Membrane</location>
        <topology evidence="1">Multi-pass membrane protein</topology>
    </subcellularLocation>
</comment>
<evidence type="ECO:0000256" key="2">
    <source>
        <dbReference type="ARBA" id="ARBA00009816"/>
    </source>
</evidence>
<comment type="similarity">
    <text evidence="2">Belongs to the DUOXA family.</text>
</comment>
<dbReference type="GO" id="GO:0005789">
    <property type="term" value="C:endoplasmic reticulum membrane"/>
    <property type="evidence" value="ECO:0007669"/>
    <property type="project" value="InterPro"/>
</dbReference>
<evidence type="ECO:0000313" key="9">
    <source>
        <dbReference type="Ensembl" id="ENSLLEP00000006746.1"/>
    </source>
</evidence>
<organism evidence="9 10">
    <name type="scientific">Leptobrachium leishanense</name>
    <name type="common">Leishan spiny toad</name>
    <dbReference type="NCBI Taxonomy" id="445787"/>
    <lineage>
        <taxon>Eukaryota</taxon>
        <taxon>Metazoa</taxon>
        <taxon>Chordata</taxon>
        <taxon>Craniata</taxon>
        <taxon>Vertebrata</taxon>
        <taxon>Euteleostomi</taxon>
        <taxon>Amphibia</taxon>
        <taxon>Batrachia</taxon>
        <taxon>Anura</taxon>
        <taxon>Pelobatoidea</taxon>
        <taxon>Megophryidae</taxon>
        <taxon>Leptobrachium</taxon>
    </lineage>
</organism>
<feature type="transmembrane region" description="Helical" evidence="8">
    <location>
        <begin position="173"/>
        <end position="192"/>
    </location>
</feature>
<dbReference type="Proteomes" id="UP000694569">
    <property type="component" value="Unplaced"/>
</dbReference>
<keyword evidence="4 8" id="KW-1133">Transmembrane helix</keyword>